<dbReference type="InterPro" id="IPR002138">
    <property type="entry name" value="Pept_C14_p10"/>
</dbReference>
<feature type="compositionally biased region" description="Low complexity" evidence="3">
    <location>
        <begin position="10"/>
        <end position="26"/>
    </location>
</feature>
<dbReference type="InterPro" id="IPR002398">
    <property type="entry name" value="Pept_C14"/>
</dbReference>
<dbReference type="PROSITE" id="PS50208">
    <property type="entry name" value="CASPASE_P20"/>
    <property type="match status" value="1"/>
</dbReference>
<dbReference type="STRING" id="6573.A0A210Q532"/>
<dbReference type="AlphaFoldDB" id="A0A210Q532"/>
<feature type="domain" description="Caspase family p10" evidence="4">
    <location>
        <begin position="454"/>
        <end position="552"/>
    </location>
</feature>
<dbReference type="Gene3D" id="3.30.70.1470">
    <property type="entry name" value="Caspase-like"/>
    <property type="match status" value="1"/>
</dbReference>
<dbReference type="PANTHER" id="PTHR10454">
    <property type="entry name" value="CASPASE"/>
    <property type="match status" value="1"/>
</dbReference>
<evidence type="ECO:0000313" key="6">
    <source>
        <dbReference type="EMBL" id="OWF43838.1"/>
    </source>
</evidence>
<feature type="domain" description="Caspase family p20" evidence="5">
    <location>
        <begin position="147"/>
        <end position="277"/>
    </location>
</feature>
<accession>A0A210Q532</accession>
<dbReference type="InterPro" id="IPR001309">
    <property type="entry name" value="Pept_C14_p20"/>
</dbReference>
<feature type="compositionally biased region" description="Polar residues" evidence="3">
    <location>
        <begin position="317"/>
        <end position="327"/>
    </location>
</feature>
<sequence length="564" mass="64167">MADITEREAPPLTDTSSTPDTTALSPGPGRCTEGGSVGVGGPTSDISETQADAFREKFEKQVKKLVNRVKHGRKKKQKEKPEVKIVEECTKDDDDRARSYYENSSTGSDNDGIDTQTNIAYSDLPDVWEWRGPESMLEDTYDFNHFRRGVAVLIVNTEFSNVKDNRPAAEYDIQNLTALFQVLGFEVKTLKNKTTKHLMDSLKDIRSKLEKDSDCFACLISTHGAEVPVPEHDNLRQHMLHTHDGAIVTDDIIKTFNDSNCAAMRGKPKLFFIQSCRARFDVAETEMVDLGVDIDITTDFIQPSGIGTGEERRHTSQHQGGSDTNDCASVPGHKSFDTESTPKSVETQETLEMRVDRIQITGGENEVLGGINFKNTTKADAKGRVDDNPAGIRGIEDMHFADDEEEHDHANEEEQRKIREAWWRYREKLQQEQEQKRRDRYLALQQKRHIEDADYCTIPCYKHCLVMFSSAPERLAWCDDHIGGWLPYCMYNVVSMLHRFDFRTDLLQVLTEVNNAMGVYLEANIPSKPEWHGAKSAPCIYHMLTKDIYFRLKWNSKIEIVTEV</sequence>
<dbReference type="GO" id="GO:0006508">
    <property type="term" value="P:proteolysis"/>
    <property type="evidence" value="ECO:0007669"/>
    <property type="project" value="InterPro"/>
</dbReference>
<evidence type="ECO:0000256" key="3">
    <source>
        <dbReference type="SAM" id="MobiDB-lite"/>
    </source>
</evidence>
<gene>
    <name evidence="6" type="ORF">KP79_PYT10175</name>
</gene>
<dbReference type="SMART" id="SM00115">
    <property type="entry name" value="CASc"/>
    <property type="match status" value="1"/>
</dbReference>
<dbReference type="EMBL" id="NEDP02004994">
    <property type="protein sequence ID" value="OWF43838.1"/>
    <property type="molecule type" value="Genomic_DNA"/>
</dbReference>
<evidence type="ECO:0000313" key="7">
    <source>
        <dbReference type="Proteomes" id="UP000242188"/>
    </source>
</evidence>
<feature type="region of interest" description="Disordered" evidence="3">
    <location>
        <begin position="302"/>
        <end position="347"/>
    </location>
</feature>
<dbReference type="PROSITE" id="PS50207">
    <property type="entry name" value="CASPASE_P10"/>
    <property type="match status" value="1"/>
</dbReference>
<name>A0A210Q532_MIZYE</name>
<dbReference type="SUPFAM" id="SSF52129">
    <property type="entry name" value="Caspase-like"/>
    <property type="match status" value="2"/>
</dbReference>
<keyword evidence="7" id="KW-1185">Reference proteome</keyword>
<dbReference type="GO" id="GO:0005737">
    <property type="term" value="C:cytoplasm"/>
    <property type="evidence" value="ECO:0007669"/>
    <property type="project" value="TreeGrafter"/>
</dbReference>
<organism evidence="6 7">
    <name type="scientific">Mizuhopecten yessoensis</name>
    <name type="common">Japanese scallop</name>
    <name type="synonym">Patinopecten yessoensis</name>
    <dbReference type="NCBI Taxonomy" id="6573"/>
    <lineage>
        <taxon>Eukaryota</taxon>
        <taxon>Metazoa</taxon>
        <taxon>Spiralia</taxon>
        <taxon>Lophotrochozoa</taxon>
        <taxon>Mollusca</taxon>
        <taxon>Bivalvia</taxon>
        <taxon>Autobranchia</taxon>
        <taxon>Pteriomorphia</taxon>
        <taxon>Pectinida</taxon>
        <taxon>Pectinoidea</taxon>
        <taxon>Pectinidae</taxon>
        <taxon>Mizuhopecten</taxon>
    </lineage>
</organism>
<protein>
    <submittedName>
        <fullName evidence="6">Caspase-6</fullName>
    </submittedName>
</protein>
<dbReference type="PANTHER" id="PTHR10454:SF210">
    <property type="entry name" value="CASPASE-2"/>
    <property type="match status" value="1"/>
</dbReference>
<dbReference type="OrthoDB" id="6046974at2759"/>
<reference evidence="6 7" key="1">
    <citation type="journal article" date="2017" name="Nat. Ecol. Evol.">
        <title>Scallop genome provides insights into evolution of bilaterian karyotype and development.</title>
        <authorList>
            <person name="Wang S."/>
            <person name="Zhang J."/>
            <person name="Jiao W."/>
            <person name="Li J."/>
            <person name="Xun X."/>
            <person name="Sun Y."/>
            <person name="Guo X."/>
            <person name="Huan P."/>
            <person name="Dong B."/>
            <person name="Zhang L."/>
            <person name="Hu X."/>
            <person name="Sun X."/>
            <person name="Wang J."/>
            <person name="Zhao C."/>
            <person name="Wang Y."/>
            <person name="Wang D."/>
            <person name="Huang X."/>
            <person name="Wang R."/>
            <person name="Lv J."/>
            <person name="Li Y."/>
            <person name="Zhang Z."/>
            <person name="Liu B."/>
            <person name="Lu W."/>
            <person name="Hui Y."/>
            <person name="Liang J."/>
            <person name="Zhou Z."/>
            <person name="Hou R."/>
            <person name="Li X."/>
            <person name="Liu Y."/>
            <person name="Li H."/>
            <person name="Ning X."/>
            <person name="Lin Y."/>
            <person name="Zhao L."/>
            <person name="Xing Q."/>
            <person name="Dou J."/>
            <person name="Li Y."/>
            <person name="Mao J."/>
            <person name="Guo H."/>
            <person name="Dou H."/>
            <person name="Li T."/>
            <person name="Mu C."/>
            <person name="Jiang W."/>
            <person name="Fu Q."/>
            <person name="Fu X."/>
            <person name="Miao Y."/>
            <person name="Liu J."/>
            <person name="Yu Q."/>
            <person name="Li R."/>
            <person name="Liao H."/>
            <person name="Li X."/>
            <person name="Kong Y."/>
            <person name="Jiang Z."/>
            <person name="Chourrout D."/>
            <person name="Li R."/>
            <person name="Bao Z."/>
        </authorList>
    </citation>
    <scope>NUCLEOTIDE SEQUENCE [LARGE SCALE GENOMIC DNA]</scope>
    <source>
        <strain evidence="6 7">PY_sf001</strain>
    </source>
</reference>
<dbReference type="GO" id="GO:0043525">
    <property type="term" value="P:positive regulation of neuron apoptotic process"/>
    <property type="evidence" value="ECO:0007669"/>
    <property type="project" value="TreeGrafter"/>
</dbReference>
<evidence type="ECO:0000259" key="4">
    <source>
        <dbReference type="PROSITE" id="PS50207"/>
    </source>
</evidence>
<dbReference type="InterPro" id="IPR015917">
    <property type="entry name" value="Pept_C14A"/>
</dbReference>
<dbReference type="GO" id="GO:0004197">
    <property type="term" value="F:cysteine-type endopeptidase activity"/>
    <property type="evidence" value="ECO:0007669"/>
    <property type="project" value="InterPro"/>
</dbReference>
<feature type="region of interest" description="Disordered" evidence="3">
    <location>
        <begin position="1"/>
        <end position="52"/>
    </location>
</feature>
<proteinExistence type="inferred from homology"/>
<feature type="compositionally biased region" description="Polar residues" evidence="3">
    <location>
        <begin position="101"/>
        <end position="116"/>
    </location>
</feature>
<dbReference type="Proteomes" id="UP000242188">
    <property type="component" value="Unassembled WGS sequence"/>
</dbReference>
<dbReference type="InterPro" id="IPR011600">
    <property type="entry name" value="Pept_C14_caspase"/>
</dbReference>
<evidence type="ECO:0000256" key="2">
    <source>
        <dbReference type="RuleBase" id="RU003971"/>
    </source>
</evidence>
<evidence type="ECO:0000256" key="1">
    <source>
        <dbReference type="ARBA" id="ARBA00010134"/>
    </source>
</evidence>
<dbReference type="InterPro" id="IPR029030">
    <property type="entry name" value="Caspase-like_dom_sf"/>
</dbReference>
<dbReference type="GO" id="GO:0006915">
    <property type="term" value="P:apoptotic process"/>
    <property type="evidence" value="ECO:0007669"/>
    <property type="project" value="TreeGrafter"/>
</dbReference>
<dbReference type="Gene3D" id="3.40.50.1460">
    <property type="match status" value="1"/>
</dbReference>
<comment type="caution">
    <text evidence="6">The sequence shown here is derived from an EMBL/GenBank/DDBJ whole genome shotgun (WGS) entry which is preliminary data.</text>
</comment>
<feature type="region of interest" description="Disordered" evidence="3">
    <location>
        <begin position="96"/>
        <end position="116"/>
    </location>
</feature>
<comment type="similarity">
    <text evidence="1 2">Belongs to the peptidase C14A family.</text>
</comment>
<feature type="compositionally biased region" description="Polar residues" evidence="3">
    <location>
        <begin position="338"/>
        <end position="347"/>
    </location>
</feature>
<dbReference type="Pfam" id="PF00656">
    <property type="entry name" value="Peptidase_C14"/>
    <property type="match status" value="1"/>
</dbReference>
<dbReference type="PRINTS" id="PR00376">
    <property type="entry name" value="IL1BCENZYME"/>
</dbReference>
<evidence type="ECO:0000259" key="5">
    <source>
        <dbReference type="PROSITE" id="PS50208"/>
    </source>
</evidence>